<accession>A0ABV1K3J6</accession>
<protein>
    <submittedName>
        <fullName evidence="1">Uncharacterized protein</fullName>
    </submittedName>
</protein>
<keyword evidence="2" id="KW-1185">Reference proteome</keyword>
<evidence type="ECO:0000313" key="1">
    <source>
        <dbReference type="EMBL" id="MEQ3542461.1"/>
    </source>
</evidence>
<dbReference type="Proteomes" id="UP001464923">
    <property type="component" value="Unassembled WGS sequence"/>
</dbReference>
<evidence type="ECO:0000313" key="2">
    <source>
        <dbReference type="Proteomes" id="UP001464923"/>
    </source>
</evidence>
<name>A0ABV1K3J6_9PSEU</name>
<sequence>MQSREADRGEGEFAVPLTTALRAGALAAWCQQRLAGLDQVARDVARAAAKAPKPTLTGPTPGADSQLVGGIVDARLAALVQPAPPYAALQGLLAGQLLSPDAAAGIALSFPSHRGLPDEVATMAHTLRPSPREWLQVPAPGATSTDPPWGDSVFPDLAARGHLFHREHAPCGHVATAGAERALARTYGVWALAEAAYRSGRSPRALSAVAQHAPITTDVLRAAVPDGSVHEAAALVRALATSENLPTLRAWGAERLPQGPGIGYASPALIPHFADADLLVGSTLLDVKVSARADQPRRVRAWLQQVLGYAWLDISDRWGIRHVGLVLARQGLLVRWDLKSLTAAAFGAADPLAGVEQFRRLCHTAARAERKPPFPDDDLTS</sequence>
<gene>
    <name evidence="1" type="ORF">WHI96_26985</name>
</gene>
<proteinExistence type="predicted"/>
<reference evidence="1 2" key="1">
    <citation type="submission" date="2024-03" db="EMBL/GenBank/DDBJ databases">
        <title>Draft genome sequence of Pseudonocardia tropica JCM 19149.</title>
        <authorList>
            <person name="Butdee W."/>
            <person name="Duangmal K."/>
        </authorList>
    </citation>
    <scope>NUCLEOTIDE SEQUENCE [LARGE SCALE GENOMIC DNA]</scope>
    <source>
        <strain evidence="1 2">JCM 19149</strain>
    </source>
</reference>
<comment type="caution">
    <text evidence="1">The sequence shown here is derived from an EMBL/GenBank/DDBJ whole genome shotgun (WGS) entry which is preliminary data.</text>
</comment>
<organism evidence="1 2">
    <name type="scientific">Pseudonocardia tropica</name>
    <dbReference type="NCBI Taxonomy" id="681289"/>
    <lineage>
        <taxon>Bacteria</taxon>
        <taxon>Bacillati</taxon>
        <taxon>Actinomycetota</taxon>
        <taxon>Actinomycetes</taxon>
        <taxon>Pseudonocardiales</taxon>
        <taxon>Pseudonocardiaceae</taxon>
        <taxon>Pseudonocardia</taxon>
    </lineage>
</organism>
<dbReference type="EMBL" id="JBEDNP010000042">
    <property type="protein sequence ID" value="MEQ3542461.1"/>
    <property type="molecule type" value="Genomic_DNA"/>
</dbReference>
<dbReference type="RefSeq" id="WP_345650410.1">
    <property type="nucleotide sequence ID" value="NZ_BAABLY010000065.1"/>
</dbReference>